<evidence type="ECO:0000256" key="1">
    <source>
        <dbReference type="ARBA" id="ARBA00035220"/>
    </source>
</evidence>
<dbReference type="STRING" id="38772.ENSGAGP00000003054"/>
<reference evidence="4" key="3">
    <citation type="submission" date="2025-09" db="UniProtKB">
        <authorList>
            <consortium name="Ensembl"/>
        </authorList>
    </citation>
    <scope>IDENTIFICATION</scope>
</reference>
<evidence type="ECO:0000259" key="3">
    <source>
        <dbReference type="Pfam" id="PF01775"/>
    </source>
</evidence>
<dbReference type="Proteomes" id="UP000291020">
    <property type="component" value="Unassembled WGS sequence"/>
</dbReference>
<dbReference type="GO" id="GO:0005840">
    <property type="term" value="C:ribosome"/>
    <property type="evidence" value="ECO:0007669"/>
    <property type="project" value="InterPro"/>
</dbReference>
<evidence type="ECO:0000313" key="5">
    <source>
        <dbReference type="Proteomes" id="UP000291020"/>
    </source>
</evidence>
<dbReference type="AlphaFoldDB" id="A0A452GMH9"/>
<dbReference type="GO" id="GO:0006412">
    <property type="term" value="P:translation"/>
    <property type="evidence" value="ECO:0007669"/>
    <property type="project" value="InterPro"/>
</dbReference>
<dbReference type="PANTHER" id="PTHR10052">
    <property type="entry name" value="60S RIBOSOMAL PROTEIN L18A"/>
    <property type="match status" value="1"/>
</dbReference>
<dbReference type="InterPro" id="IPR023573">
    <property type="entry name" value="Ribosomal_eL20_dom"/>
</dbReference>
<reference evidence="4" key="2">
    <citation type="submission" date="2025-08" db="UniProtKB">
        <authorList>
            <consortium name="Ensembl"/>
        </authorList>
    </citation>
    <scope>IDENTIFICATION</scope>
</reference>
<sequence>MQENKRTKSSVKFGMYREYMDLTIADAITKFYHDMCAHHNAHDHSIQIMKVEEIIASRCCRPAVKQFHDSKIKFLLQHRVLCYQHKSCFITKRLNAVF</sequence>
<evidence type="ECO:0000313" key="4">
    <source>
        <dbReference type="Ensembl" id="ENSGAGP00000003054.1"/>
    </source>
</evidence>
<reference evidence="5" key="1">
    <citation type="journal article" date="2017" name="PLoS ONE">
        <title>The Agassiz's desert tortoise genome provides a resource for the conservation of a threatened species.</title>
        <authorList>
            <person name="Tollis M."/>
            <person name="DeNardo D.F."/>
            <person name="Cornelius J.A."/>
            <person name="Dolby G.A."/>
            <person name="Edwards T."/>
            <person name="Henen B.T."/>
            <person name="Karl A.E."/>
            <person name="Murphy R.W."/>
            <person name="Kusumi K."/>
        </authorList>
    </citation>
    <scope>NUCLEOTIDE SEQUENCE [LARGE SCALE GENOMIC DNA]</scope>
</reference>
<evidence type="ECO:0000256" key="2">
    <source>
        <dbReference type="ARBA" id="ARBA00035392"/>
    </source>
</evidence>
<organism evidence="4 5">
    <name type="scientific">Gopherus agassizii</name>
    <name type="common">Agassiz's desert tortoise</name>
    <dbReference type="NCBI Taxonomy" id="38772"/>
    <lineage>
        <taxon>Eukaryota</taxon>
        <taxon>Metazoa</taxon>
        <taxon>Chordata</taxon>
        <taxon>Craniata</taxon>
        <taxon>Vertebrata</taxon>
        <taxon>Euteleostomi</taxon>
        <taxon>Archelosauria</taxon>
        <taxon>Testudinata</taxon>
        <taxon>Testudines</taxon>
        <taxon>Cryptodira</taxon>
        <taxon>Durocryptodira</taxon>
        <taxon>Testudinoidea</taxon>
        <taxon>Testudinidae</taxon>
        <taxon>Gopherus</taxon>
    </lineage>
</organism>
<dbReference type="GO" id="GO:0003735">
    <property type="term" value="F:structural constituent of ribosome"/>
    <property type="evidence" value="ECO:0007669"/>
    <property type="project" value="InterPro"/>
</dbReference>
<protein>
    <recommendedName>
        <fullName evidence="1">Large ribosomal subunit protein eL20</fullName>
    </recommendedName>
    <alternativeName>
        <fullName evidence="2">60S ribosomal protein L18a</fullName>
    </alternativeName>
</protein>
<name>A0A452GMH9_9SAUR</name>
<feature type="domain" description="Large ribosomal subunit protein eL20" evidence="3">
    <location>
        <begin position="10"/>
        <end position="52"/>
    </location>
</feature>
<dbReference type="InterPro" id="IPR021138">
    <property type="entry name" value="Ribosomal_eL20_eukaryotes"/>
</dbReference>
<proteinExistence type="predicted"/>
<dbReference type="Pfam" id="PF01775">
    <property type="entry name" value="Ribosomal_L18A"/>
    <property type="match status" value="1"/>
</dbReference>
<dbReference type="SUPFAM" id="SSF160374">
    <property type="entry name" value="RplX-like"/>
    <property type="match status" value="1"/>
</dbReference>
<dbReference type="Gene3D" id="3.10.20.10">
    <property type="match status" value="1"/>
</dbReference>
<dbReference type="Ensembl" id="ENSGAGT00000003507.1">
    <property type="protein sequence ID" value="ENSGAGP00000003054.1"/>
    <property type="gene ID" value="ENSGAGG00000002452.1"/>
</dbReference>
<keyword evidence="5" id="KW-1185">Reference proteome</keyword>
<accession>A0A452GMH9</accession>